<evidence type="ECO:0000313" key="2">
    <source>
        <dbReference type="Proteomes" id="UP000050761"/>
    </source>
</evidence>
<sequence length="257" mass="28672">MFVPLWLQFDQWYCVVMVVEGVAGGIDSVGAQLTARNVWISGLRELCNSVFRVYYVDSFADVAGGEAVVNESARGGHDNREEKGFAGVCEKGPPESEEVCPLKACERDDGSRNIKNRKLNKPKADQRNCGTMKMPVIEEDAEWKASSQPEGPVYCLEGRHAEIEMGKFLVSELLDHLMEPPLGMARMVSKVPKIVGSIAVMTVPGSVYKKIPKWSLKRQQASDFCRLEFVYIGFSMKISTILDSLTKKQDACDRRKL</sequence>
<accession>A0A183F1T8</accession>
<evidence type="ECO:0000313" key="3">
    <source>
        <dbReference type="WBParaSite" id="HPBE_0000002901-mRNA-1"/>
    </source>
</evidence>
<keyword evidence="2" id="KW-1185">Reference proteome</keyword>
<evidence type="ECO:0000313" key="1">
    <source>
        <dbReference type="EMBL" id="VDO18263.1"/>
    </source>
</evidence>
<dbReference type="AlphaFoldDB" id="A0A183F1T8"/>
<protein>
    <submittedName>
        <fullName evidence="3">DUF4283 domain-containing protein</fullName>
    </submittedName>
</protein>
<name>A0A183F1T8_HELPZ</name>
<reference evidence="3" key="2">
    <citation type="submission" date="2019-09" db="UniProtKB">
        <authorList>
            <consortium name="WormBaseParasite"/>
        </authorList>
    </citation>
    <scope>IDENTIFICATION</scope>
</reference>
<dbReference type="Proteomes" id="UP000050761">
    <property type="component" value="Unassembled WGS sequence"/>
</dbReference>
<dbReference type="WBParaSite" id="HPBE_0000002901-mRNA-1">
    <property type="protein sequence ID" value="HPBE_0000002901-mRNA-1"/>
    <property type="gene ID" value="HPBE_0000002901"/>
</dbReference>
<proteinExistence type="predicted"/>
<accession>A0A3P7UC71</accession>
<reference evidence="1 2" key="1">
    <citation type="submission" date="2018-11" db="EMBL/GenBank/DDBJ databases">
        <authorList>
            <consortium name="Pathogen Informatics"/>
        </authorList>
    </citation>
    <scope>NUCLEOTIDE SEQUENCE [LARGE SCALE GENOMIC DNA]</scope>
</reference>
<gene>
    <name evidence="1" type="ORF">HPBE_LOCUS30</name>
</gene>
<organism evidence="2 3">
    <name type="scientific">Heligmosomoides polygyrus</name>
    <name type="common">Parasitic roundworm</name>
    <dbReference type="NCBI Taxonomy" id="6339"/>
    <lineage>
        <taxon>Eukaryota</taxon>
        <taxon>Metazoa</taxon>
        <taxon>Ecdysozoa</taxon>
        <taxon>Nematoda</taxon>
        <taxon>Chromadorea</taxon>
        <taxon>Rhabditida</taxon>
        <taxon>Rhabditina</taxon>
        <taxon>Rhabditomorpha</taxon>
        <taxon>Strongyloidea</taxon>
        <taxon>Heligmosomidae</taxon>
        <taxon>Heligmosomoides</taxon>
    </lineage>
</organism>
<dbReference type="EMBL" id="UZAH01000016">
    <property type="protein sequence ID" value="VDO18263.1"/>
    <property type="molecule type" value="Genomic_DNA"/>
</dbReference>